<proteinExistence type="predicted"/>
<dbReference type="Proteomes" id="UP000250831">
    <property type="component" value="Unassembled WGS sequence"/>
</dbReference>
<accession>A0A363NLS5</accession>
<protein>
    <submittedName>
        <fullName evidence="1">Uncharacterized protein</fullName>
    </submittedName>
</protein>
<dbReference type="AlphaFoldDB" id="A0A363NLS5"/>
<reference evidence="1 2" key="1">
    <citation type="submission" date="2018-04" db="EMBL/GenBank/DDBJ databases">
        <title>Sphingobacterium sp. M46 Genome.</title>
        <authorList>
            <person name="Cheng J."/>
            <person name="Li Y."/>
        </authorList>
    </citation>
    <scope>NUCLEOTIDE SEQUENCE [LARGE SCALE GENOMIC DNA]</scope>
    <source>
        <strain evidence="1 2">M46</strain>
    </source>
</reference>
<name>A0A363NLS5_9SPHI</name>
<keyword evidence="2" id="KW-1185">Reference proteome</keyword>
<organism evidence="1 2">
    <name type="scientific">Sphingobacterium athyrii</name>
    <dbReference type="NCBI Taxonomy" id="2152717"/>
    <lineage>
        <taxon>Bacteria</taxon>
        <taxon>Pseudomonadati</taxon>
        <taxon>Bacteroidota</taxon>
        <taxon>Sphingobacteriia</taxon>
        <taxon>Sphingobacteriales</taxon>
        <taxon>Sphingobacteriaceae</taxon>
        <taxon>Sphingobacterium</taxon>
    </lineage>
</organism>
<comment type="caution">
    <text evidence="1">The sequence shown here is derived from an EMBL/GenBank/DDBJ whole genome shotgun (WGS) entry which is preliminary data.</text>
</comment>
<dbReference type="EMBL" id="QCXX01000009">
    <property type="protein sequence ID" value="PUV21725.1"/>
    <property type="molecule type" value="Genomic_DNA"/>
</dbReference>
<evidence type="ECO:0000313" key="1">
    <source>
        <dbReference type="EMBL" id="PUV21725.1"/>
    </source>
</evidence>
<evidence type="ECO:0000313" key="2">
    <source>
        <dbReference type="Proteomes" id="UP000250831"/>
    </source>
</evidence>
<gene>
    <name evidence="1" type="ORF">DCO56_25655</name>
</gene>
<sequence length="68" mass="7696">MAITFPSRIQPDGVIHDTESTEKAYYRHIQNIPQWLSIIFFNIFFSSSFETGINSIGSLDKATLILSS</sequence>